<name>A0A7C3UXQ3_UNCW3</name>
<gene>
    <name evidence="1" type="ORF">ENX07_07855</name>
</gene>
<sequence length="204" mass="23757">MIFLSLFLFFADEFFSESAYPFSAAAEKQSSALFRLLTDYQSFPSSGKLGIAGLFSLRVRMKRLGFGYSYYFKASESSPMGFFHLFLSCPVLEKPEIIFSARYGLSTKRILFYPQNPYQTYKITAAHSSGLYTTFAPFGRKIKPYLLTGLSLTYLRGEFIEDIFQRKRRESNIYLRPKIRFGMEILFFNFEIGRKEVSFAFSYR</sequence>
<dbReference type="EMBL" id="DTMQ01000048">
    <property type="protein sequence ID" value="HGE99962.1"/>
    <property type="molecule type" value="Genomic_DNA"/>
</dbReference>
<accession>A0A7C3UXQ3</accession>
<comment type="caution">
    <text evidence="1">The sequence shown here is derived from an EMBL/GenBank/DDBJ whole genome shotgun (WGS) entry which is preliminary data.</text>
</comment>
<dbReference type="AlphaFoldDB" id="A0A7C3UXQ3"/>
<protein>
    <submittedName>
        <fullName evidence="1">Uncharacterized protein</fullName>
    </submittedName>
</protein>
<proteinExistence type="predicted"/>
<evidence type="ECO:0000313" key="1">
    <source>
        <dbReference type="EMBL" id="HGE99962.1"/>
    </source>
</evidence>
<reference evidence="1" key="1">
    <citation type="journal article" date="2020" name="mSystems">
        <title>Genome- and Community-Level Interaction Insights into Carbon Utilization and Element Cycling Functions of Hydrothermarchaeota in Hydrothermal Sediment.</title>
        <authorList>
            <person name="Zhou Z."/>
            <person name="Liu Y."/>
            <person name="Xu W."/>
            <person name="Pan J."/>
            <person name="Luo Z.H."/>
            <person name="Li M."/>
        </authorList>
    </citation>
    <scope>NUCLEOTIDE SEQUENCE [LARGE SCALE GENOMIC DNA]</scope>
    <source>
        <strain evidence="1">SpSt-906</strain>
    </source>
</reference>
<organism evidence="1">
    <name type="scientific">candidate division WOR-3 bacterium</name>
    <dbReference type="NCBI Taxonomy" id="2052148"/>
    <lineage>
        <taxon>Bacteria</taxon>
        <taxon>Bacteria division WOR-3</taxon>
    </lineage>
</organism>